<dbReference type="InterPro" id="IPR001878">
    <property type="entry name" value="Znf_CCHC"/>
</dbReference>
<dbReference type="PROSITE" id="PS50158">
    <property type="entry name" value="ZF_CCHC"/>
    <property type="match status" value="1"/>
</dbReference>
<protein>
    <submittedName>
        <fullName evidence="5">Uncharacterized protein LOC107004025</fullName>
    </submittedName>
</protein>
<dbReference type="RefSeq" id="XP_015057730.1">
    <property type="nucleotide sequence ID" value="XM_015202244.1"/>
</dbReference>
<keyword evidence="4" id="KW-1185">Reference proteome</keyword>
<evidence type="ECO:0000256" key="2">
    <source>
        <dbReference type="SAM" id="Coils"/>
    </source>
</evidence>
<reference evidence="5" key="2">
    <citation type="submission" date="2025-08" db="UniProtKB">
        <authorList>
            <consortium name="RefSeq"/>
        </authorList>
    </citation>
    <scope>IDENTIFICATION</scope>
</reference>
<organism evidence="4 5">
    <name type="scientific">Solanum pennellii</name>
    <name type="common">Tomato</name>
    <name type="synonym">Lycopersicon pennellii</name>
    <dbReference type="NCBI Taxonomy" id="28526"/>
    <lineage>
        <taxon>Eukaryota</taxon>
        <taxon>Viridiplantae</taxon>
        <taxon>Streptophyta</taxon>
        <taxon>Embryophyta</taxon>
        <taxon>Tracheophyta</taxon>
        <taxon>Spermatophyta</taxon>
        <taxon>Magnoliopsida</taxon>
        <taxon>eudicotyledons</taxon>
        <taxon>Gunneridae</taxon>
        <taxon>Pentapetalae</taxon>
        <taxon>asterids</taxon>
        <taxon>lamiids</taxon>
        <taxon>Solanales</taxon>
        <taxon>Solanaceae</taxon>
        <taxon>Solanoideae</taxon>
        <taxon>Solaneae</taxon>
        <taxon>Solanum</taxon>
        <taxon>Solanum subgen. Lycopersicon</taxon>
    </lineage>
</organism>
<reference evidence="4" key="1">
    <citation type="journal article" date="2014" name="Nat. Genet.">
        <title>The genome of the stress-tolerant wild tomato species Solanum pennellii.</title>
        <authorList>
            <person name="Bolger A."/>
            <person name="Scossa F."/>
            <person name="Bolger M.E."/>
            <person name="Lanz C."/>
            <person name="Maumus F."/>
            <person name="Tohge T."/>
            <person name="Quesneville H."/>
            <person name="Alseekh S."/>
            <person name="Sorensen I."/>
            <person name="Lichtenstein G."/>
            <person name="Fich E.A."/>
            <person name="Conte M."/>
            <person name="Keller H."/>
            <person name="Schneeberger K."/>
            <person name="Schwacke R."/>
            <person name="Ofner I."/>
            <person name="Vrebalov J."/>
            <person name="Xu Y."/>
            <person name="Osorio S."/>
            <person name="Aflitos S.A."/>
            <person name="Schijlen E."/>
            <person name="Jimenez-Gomez J.M."/>
            <person name="Ryngajllo M."/>
            <person name="Kimura S."/>
            <person name="Kumar R."/>
            <person name="Koenig D."/>
            <person name="Headland L.R."/>
            <person name="Maloof J.N."/>
            <person name="Sinha N."/>
            <person name="van Ham R.C."/>
            <person name="Lankhorst R.K."/>
            <person name="Mao L."/>
            <person name="Vogel A."/>
            <person name="Arsova B."/>
            <person name="Panstruga R."/>
            <person name="Fei Z."/>
            <person name="Rose J.K."/>
            <person name="Zamir D."/>
            <person name="Carrari F."/>
            <person name="Giovannoni J.J."/>
            <person name="Weigel D."/>
            <person name="Usadel B."/>
            <person name="Fernie A.R."/>
        </authorList>
    </citation>
    <scope>NUCLEOTIDE SEQUENCE [LARGE SCALE GENOMIC DNA]</scope>
    <source>
        <strain evidence="4">cv. LA0716</strain>
    </source>
</reference>
<dbReference type="Pfam" id="PF14223">
    <property type="entry name" value="Retrotran_gag_2"/>
    <property type="match status" value="1"/>
</dbReference>
<keyword evidence="2" id="KW-0175">Coiled coil</keyword>
<dbReference type="PANTHER" id="PTHR34676:SF8">
    <property type="entry name" value="TRANSMEMBRANE PROTEIN"/>
    <property type="match status" value="1"/>
</dbReference>
<keyword evidence="1" id="KW-0863">Zinc-finger</keyword>
<feature type="coiled-coil region" evidence="2">
    <location>
        <begin position="359"/>
        <end position="433"/>
    </location>
</feature>
<dbReference type="GeneID" id="107004025"/>
<sequence length="439" mass="50608">MHDFLMAEDNELWDIVLDGPFIPMIEEKDGEKTRLVPKPRQKYDETDRKKIEKGYKAKTLLVCGIGPDEFNRVSACESAKEIWDCLKTAHEGTEQVKESKIDMLTSLYENFKMKEGETIHEMFTKLSSITNELRSLGEPISMSKQVRKVLRILPNSWEIKVDAITKAKDLKVLTMDALIGNLKTHEMNRNHDLSKKEVKKDKSLMLKYKSDEDSSDDDMAYLINRFQKIVKKNKGFRRGTNGPRTATQNDTCYKCGKAGYFIRECPLLKTENKEYQKSRALAAWGYSSSDSEDPDEPNDVSMVVVHEEETIFNEMFTFMTHTENEEEDDKVTLLDMKHDLNNYSLKKLRTLANVMIDSVIELTSERDIMNTELDSLTENKLTQINEEVEKLNGRSNGLQVETEEKLKTTEKNLGLAVEKSNNLEKEIVKLKEELEKSLT</sequence>
<evidence type="ECO:0000313" key="4">
    <source>
        <dbReference type="Proteomes" id="UP000694930"/>
    </source>
</evidence>
<proteinExistence type="predicted"/>
<name>A0ABM1FJA3_SOLPN</name>
<feature type="domain" description="CCHC-type" evidence="3">
    <location>
        <begin position="252"/>
        <end position="266"/>
    </location>
</feature>
<gene>
    <name evidence="5" type="primary">LOC107004025</name>
</gene>
<dbReference type="PANTHER" id="PTHR34676">
    <property type="entry name" value="DUF4219 DOMAIN-CONTAINING PROTEIN-RELATED"/>
    <property type="match status" value="1"/>
</dbReference>
<keyword evidence="1" id="KW-0862">Zinc</keyword>
<evidence type="ECO:0000256" key="1">
    <source>
        <dbReference type="PROSITE-ProRule" id="PRU00047"/>
    </source>
</evidence>
<keyword evidence="1" id="KW-0479">Metal-binding</keyword>
<evidence type="ECO:0000259" key="3">
    <source>
        <dbReference type="PROSITE" id="PS50158"/>
    </source>
</evidence>
<dbReference type="SUPFAM" id="SSF57756">
    <property type="entry name" value="Retrovirus zinc finger-like domains"/>
    <property type="match status" value="1"/>
</dbReference>
<dbReference type="Gene3D" id="4.10.60.10">
    <property type="entry name" value="Zinc finger, CCHC-type"/>
    <property type="match status" value="1"/>
</dbReference>
<dbReference type="Proteomes" id="UP000694930">
    <property type="component" value="Chromosome 11"/>
</dbReference>
<evidence type="ECO:0000313" key="5">
    <source>
        <dbReference type="RefSeq" id="XP_015057730.1"/>
    </source>
</evidence>
<dbReference type="InterPro" id="IPR036875">
    <property type="entry name" value="Znf_CCHC_sf"/>
</dbReference>
<accession>A0ABM1FJA3</accession>